<dbReference type="InterPro" id="IPR043738">
    <property type="entry name" value="DUF5683"/>
</dbReference>
<feature type="signal peptide" evidence="2">
    <location>
        <begin position="1"/>
        <end position="27"/>
    </location>
</feature>
<feature type="domain" description="DUF5683" evidence="3">
    <location>
        <begin position="248"/>
        <end position="414"/>
    </location>
</feature>
<evidence type="ECO:0000256" key="2">
    <source>
        <dbReference type="SAM" id="SignalP"/>
    </source>
</evidence>
<evidence type="ECO:0000313" key="5">
    <source>
        <dbReference type="Proteomes" id="UP000187417"/>
    </source>
</evidence>
<protein>
    <recommendedName>
        <fullName evidence="3">DUF5683 domain-containing protein</fullName>
    </recommendedName>
</protein>
<evidence type="ECO:0000313" key="4">
    <source>
        <dbReference type="EMBL" id="OKY95631.1"/>
    </source>
</evidence>
<dbReference type="EMBL" id="MNQH01000004">
    <property type="protein sequence ID" value="OKY95631.1"/>
    <property type="molecule type" value="Genomic_DNA"/>
</dbReference>
<feature type="chain" id="PRO_5012863796" description="DUF5683 domain-containing protein" evidence="2">
    <location>
        <begin position="28"/>
        <end position="414"/>
    </location>
</feature>
<feature type="region of interest" description="Disordered" evidence="1">
    <location>
        <begin position="307"/>
        <end position="327"/>
    </location>
</feature>
<feature type="compositionally biased region" description="Basic and acidic residues" evidence="1">
    <location>
        <begin position="307"/>
        <end position="322"/>
    </location>
</feature>
<evidence type="ECO:0000256" key="1">
    <source>
        <dbReference type="SAM" id="MobiDB-lite"/>
    </source>
</evidence>
<dbReference type="Proteomes" id="UP000187417">
    <property type="component" value="Unassembled WGS sequence"/>
</dbReference>
<comment type="caution">
    <text evidence="4">The sequence shown here is derived from an EMBL/GenBank/DDBJ whole genome shotgun (WGS) entry which is preliminary data.</text>
</comment>
<sequence length="414" mass="46598">MKHTRGYIRLLVLFAFLALCGAGEASAQVPLDRYRSAKTFVRSGLMPKPDSLAKNHLTDSLLLMRVDSLLQDSTLRDSLLRSGIDSLRLRDSLAARLRPQFVPDSALLLKTDSLPAALGAPDSLAGRKDLRPRRDTISLSGVSWISLVAPGFGQIYNKQYWKLPILYGTVGAGLTLFFHENNTYKPLKRQYNALLENGTARTEELDDVQSRMIRSNTRRQIYLGLTVASYLYFLGDAAVNYRYDASPVKKATTLATIFPGAGQVYNKSYWKLPFVVGGLATTIYTIDWNNRGYKRFKKAYSDRSAYDKALEEHQKDPEHHPDPPVAKGEFGTKYSAEFLKNLKDNYRRNRDLCIIITAGLYVLQIIDAHVDAHLKSYDISDDLSVEFTPAVNYVYSPTVGGHRPTFGFNFNLNF</sequence>
<organism evidence="4 5">
    <name type="scientific">Alistipes putredinis</name>
    <dbReference type="NCBI Taxonomy" id="28117"/>
    <lineage>
        <taxon>Bacteria</taxon>
        <taxon>Pseudomonadati</taxon>
        <taxon>Bacteroidota</taxon>
        <taxon>Bacteroidia</taxon>
        <taxon>Bacteroidales</taxon>
        <taxon>Rikenellaceae</taxon>
        <taxon>Alistipes</taxon>
    </lineage>
</organism>
<reference evidence="4 5" key="1">
    <citation type="journal article" date="2016" name="Nat. Biotechnol.">
        <title>Measurement of bacterial replication rates in microbial communities.</title>
        <authorList>
            <person name="Brown C.T."/>
            <person name="Olm M.R."/>
            <person name="Thomas B.C."/>
            <person name="Banfield J.F."/>
        </authorList>
    </citation>
    <scope>NUCLEOTIDE SEQUENCE [LARGE SCALE GENOMIC DNA]</scope>
    <source>
        <strain evidence="4">CAG:67_53_122</strain>
    </source>
</reference>
<dbReference type="Pfam" id="PF18935">
    <property type="entry name" value="DUF5683"/>
    <property type="match status" value="2"/>
</dbReference>
<accession>A0A1Q6F9U0</accession>
<name>A0A1Q6F9U0_9BACT</name>
<dbReference type="STRING" id="28117.BHV66_03430"/>
<proteinExistence type="predicted"/>
<dbReference type="AlphaFoldDB" id="A0A1Q6F9U0"/>
<feature type="domain" description="DUF5683" evidence="3">
    <location>
        <begin position="142"/>
        <end position="240"/>
    </location>
</feature>
<keyword evidence="2" id="KW-0732">Signal</keyword>
<dbReference type="RefSeq" id="WP_278339072.1">
    <property type="nucleotide sequence ID" value="NZ_BAAFLA010000019.1"/>
</dbReference>
<evidence type="ECO:0000259" key="3">
    <source>
        <dbReference type="Pfam" id="PF18935"/>
    </source>
</evidence>
<gene>
    <name evidence="4" type="ORF">BHV66_03430</name>
</gene>